<evidence type="ECO:0000256" key="3">
    <source>
        <dbReference type="ARBA" id="ARBA00023163"/>
    </source>
</evidence>
<evidence type="ECO:0000256" key="2">
    <source>
        <dbReference type="ARBA" id="ARBA00023125"/>
    </source>
</evidence>
<dbReference type="AlphaFoldDB" id="A0AAP5WGA1"/>
<keyword evidence="1" id="KW-0805">Transcription regulation</keyword>
<dbReference type="RefSeq" id="WP_068806077.1">
    <property type="nucleotide sequence ID" value="NZ_CP158977.1"/>
</dbReference>
<accession>A0AAP5WGA1</accession>
<dbReference type="GO" id="GO:0003677">
    <property type="term" value="F:DNA binding"/>
    <property type="evidence" value="ECO:0007669"/>
    <property type="project" value="UniProtKB-KW"/>
</dbReference>
<keyword evidence="2" id="KW-0238">DNA-binding</keyword>
<proteinExistence type="predicted"/>
<protein>
    <submittedName>
        <fullName evidence="5">MarR family transcriptional regulator</fullName>
    </submittedName>
</protein>
<evidence type="ECO:0000259" key="4">
    <source>
        <dbReference type="SMART" id="SM00347"/>
    </source>
</evidence>
<reference evidence="6 7" key="1">
    <citation type="submission" date="2016-05" db="EMBL/GenBank/DDBJ databases">
        <title>Draft genome sequence of Pediococcus parvulus 2.6, a probiotic beta-glucan producer strain.</title>
        <authorList>
            <person name="Mohedano M.L."/>
            <person name="Perez-Ramos A."/>
            <person name="Duenas M.T."/>
            <person name="Lamontanara A."/>
            <person name="Orru L."/>
            <person name="Spano G."/>
            <person name="Capozzi V."/>
            <person name="Lopez P."/>
        </authorList>
    </citation>
    <scope>NUCLEOTIDE SEQUENCE [LARGE SCALE GENOMIC DNA]</scope>
    <source>
        <strain evidence="6 7">2.6</strain>
    </source>
</reference>
<dbReference type="InterPro" id="IPR036388">
    <property type="entry name" value="WH-like_DNA-bd_sf"/>
</dbReference>
<keyword evidence="3" id="KW-0804">Transcription</keyword>
<dbReference type="PANTHER" id="PTHR42756:SF1">
    <property type="entry name" value="TRANSCRIPTIONAL REPRESSOR OF EMRAB OPERON"/>
    <property type="match status" value="1"/>
</dbReference>
<dbReference type="Proteomes" id="UP001275867">
    <property type="component" value="Unassembled WGS sequence"/>
</dbReference>
<dbReference type="EMBL" id="LXND01000039">
    <property type="protein sequence ID" value="OAD64253.1"/>
    <property type="molecule type" value="Genomic_DNA"/>
</dbReference>
<gene>
    <name evidence="6" type="ORF">A7K95_00490</name>
    <name evidence="5" type="ORF">GA842_06835</name>
</gene>
<sequence>MTSVLKNCTYFVSNRLARDTEKIAKKIYEPTGMNPTYSYVLMAIDEQKTVLLHELADQMGYSPSTMSRFVDTLVKKGVIKKQYDWRKVTLSLTESGKAMVKISHACLAKMDEATCQLFGSAEQRNVVVNSLNDWTKTIEKQIK</sequence>
<dbReference type="SUPFAM" id="SSF46785">
    <property type="entry name" value="Winged helix' DNA-binding domain"/>
    <property type="match status" value="1"/>
</dbReference>
<comment type="caution">
    <text evidence="5">The sequence shown here is derived from an EMBL/GenBank/DDBJ whole genome shotgun (WGS) entry which is preliminary data.</text>
</comment>
<keyword evidence="7" id="KW-1185">Reference proteome</keyword>
<reference evidence="5" key="2">
    <citation type="submission" date="2019-10" db="EMBL/GenBank/DDBJ databases">
        <title>Malate fermentation in French cider.</title>
        <authorList>
            <person name="Cousin F.J."/>
            <person name="Medina Fernandez S."/>
            <person name="Misery B."/>
            <person name="Laplace J.-M."/>
            <person name="Cretenet M."/>
        </authorList>
    </citation>
    <scope>NUCLEOTIDE SEQUENCE</scope>
    <source>
        <strain evidence="5">UCMA15901</strain>
    </source>
</reference>
<dbReference type="Proteomes" id="UP000077280">
    <property type="component" value="Unassembled WGS sequence"/>
</dbReference>
<dbReference type="GeneID" id="93383737"/>
<dbReference type="EMBL" id="WERX01000020">
    <property type="protein sequence ID" value="MDV7694595.1"/>
    <property type="molecule type" value="Genomic_DNA"/>
</dbReference>
<dbReference type="Pfam" id="PF12802">
    <property type="entry name" value="MarR_2"/>
    <property type="match status" value="1"/>
</dbReference>
<evidence type="ECO:0000313" key="7">
    <source>
        <dbReference type="Proteomes" id="UP000077280"/>
    </source>
</evidence>
<name>A0AAP5WGA1_9LACO</name>
<dbReference type="InterPro" id="IPR011991">
    <property type="entry name" value="ArsR-like_HTH"/>
</dbReference>
<dbReference type="SMART" id="SM00347">
    <property type="entry name" value="HTH_MARR"/>
    <property type="match status" value="1"/>
</dbReference>
<dbReference type="InterPro" id="IPR036390">
    <property type="entry name" value="WH_DNA-bd_sf"/>
</dbReference>
<evidence type="ECO:0000313" key="5">
    <source>
        <dbReference type="EMBL" id="MDV7694595.1"/>
    </source>
</evidence>
<evidence type="ECO:0000313" key="8">
    <source>
        <dbReference type="Proteomes" id="UP001275867"/>
    </source>
</evidence>
<dbReference type="InterPro" id="IPR000835">
    <property type="entry name" value="HTH_MarR-typ"/>
</dbReference>
<evidence type="ECO:0000256" key="1">
    <source>
        <dbReference type="ARBA" id="ARBA00023015"/>
    </source>
</evidence>
<evidence type="ECO:0000313" key="6">
    <source>
        <dbReference type="EMBL" id="OAD64253.1"/>
    </source>
</evidence>
<dbReference type="GO" id="GO:0003700">
    <property type="term" value="F:DNA-binding transcription factor activity"/>
    <property type="evidence" value="ECO:0007669"/>
    <property type="project" value="InterPro"/>
</dbReference>
<feature type="domain" description="HTH marR-type" evidence="4">
    <location>
        <begin position="26"/>
        <end position="123"/>
    </location>
</feature>
<dbReference type="PANTHER" id="PTHR42756">
    <property type="entry name" value="TRANSCRIPTIONAL REGULATOR, MARR"/>
    <property type="match status" value="1"/>
</dbReference>
<organism evidence="5 8">
    <name type="scientific">Pediococcus parvulus</name>
    <dbReference type="NCBI Taxonomy" id="54062"/>
    <lineage>
        <taxon>Bacteria</taxon>
        <taxon>Bacillati</taxon>
        <taxon>Bacillota</taxon>
        <taxon>Bacilli</taxon>
        <taxon>Lactobacillales</taxon>
        <taxon>Lactobacillaceae</taxon>
        <taxon>Pediococcus</taxon>
    </lineage>
</organism>
<dbReference type="Gene3D" id="1.10.10.10">
    <property type="entry name" value="Winged helix-like DNA-binding domain superfamily/Winged helix DNA-binding domain"/>
    <property type="match status" value="1"/>
</dbReference>
<dbReference type="CDD" id="cd00090">
    <property type="entry name" value="HTH_ARSR"/>
    <property type="match status" value="1"/>
</dbReference>